<gene>
    <name evidence="1" type="ORF">ULMS_26600</name>
</gene>
<accession>A0A5J4G0N5</accession>
<dbReference type="OrthoDB" id="9775382at2"/>
<dbReference type="Pfam" id="PF20230">
    <property type="entry name" value="DUF6588"/>
    <property type="match status" value="1"/>
</dbReference>
<dbReference type="InterPro" id="IPR046495">
    <property type="entry name" value="DUF6588"/>
</dbReference>
<keyword evidence="2" id="KW-1185">Reference proteome</keyword>
<sequence length="341" mass="37466">MKRLFIVPLLFAVATINAQQNIEDLLAAGVEDAQRYTSNYIAPAAEAMMYSTSNGWIQTAESKKPLKFEISFVANATFSNDENREFLLNTNEYNNLQFRDGSTSKMVATALGENDPDIIVFAEVSNIVPGLPNEEVEFELPQGLASADVNIVPSAFLQARLGLFSGAEIKARYFPKVEQEDVKLGLYGVGLQYEFTKLLPADKIFPIAIAGVVGYTHLDANYDFTDTDIIDGENQQFDVQQDSYVFQLQASTKLPIFNVYGGVGYLTGTSDFGVLGTYRVRAGIPLFESTSTFTNPFSISQKISGVRANVGAHLKLGFFKFNVDYTLSEFNSLSAGLNFGI</sequence>
<reference evidence="1 2" key="1">
    <citation type="submission" date="2019-08" db="EMBL/GenBank/DDBJ databases">
        <title>Ulvibacter marinistellae sp. nov., isolated from a starfish, Patiria pectinifera.</title>
        <authorList>
            <person name="Kawano K."/>
            <person name="Ushijima N."/>
            <person name="Kihara M."/>
            <person name="Itoh H."/>
        </authorList>
    </citation>
    <scope>NUCLEOTIDE SEQUENCE [LARGE SCALE GENOMIC DNA]</scope>
    <source>
        <strain evidence="1 2">KK4</strain>
    </source>
</reference>
<evidence type="ECO:0000313" key="2">
    <source>
        <dbReference type="Proteomes" id="UP000326994"/>
    </source>
</evidence>
<evidence type="ECO:0000313" key="1">
    <source>
        <dbReference type="EMBL" id="GEQ87152.1"/>
    </source>
</evidence>
<dbReference type="EMBL" id="BKCF01000005">
    <property type="protein sequence ID" value="GEQ87152.1"/>
    <property type="molecule type" value="Genomic_DNA"/>
</dbReference>
<dbReference type="RefSeq" id="WP_151895064.1">
    <property type="nucleotide sequence ID" value="NZ_BKCF01000005.1"/>
</dbReference>
<dbReference type="AlphaFoldDB" id="A0A5J4G0N5"/>
<dbReference type="Proteomes" id="UP000326994">
    <property type="component" value="Unassembled WGS sequence"/>
</dbReference>
<name>A0A5J4G0N5_9FLAO</name>
<proteinExistence type="predicted"/>
<protein>
    <submittedName>
        <fullName evidence="1">Uncharacterized protein</fullName>
    </submittedName>
</protein>
<organism evidence="1 2">
    <name type="scientific">Patiriisocius marinistellae</name>
    <dbReference type="NCBI Taxonomy" id="2494560"/>
    <lineage>
        <taxon>Bacteria</taxon>
        <taxon>Pseudomonadati</taxon>
        <taxon>Bacteroidota</taxon>
        <taxon>Flavobacteriia</taxon>
        <taxon>Flavobacteriales</taxon>
        <taxon>Flavobacteriaceae</taxon>
        <taxon>Patiriisocius</taxon>
    </lineage>
</organism>
<comment type="caution">
    <text evidence="1">The sequence shown here is derived from an EMBL/GenBank/DDBJ whole genome shotgun (WGS) entry which is preliminary data.</text>
</comment>